<dbReference type="EMBL" id="LIBO01000264">
    <property type="protein sequence ID" value="KRO60785.1"/>
    <property type="molecule type" value="Genomic_DNA"/>
</dbReference>
<organism evidence="1 2">
    <name type="scientific">Verrucomicrobia subdivision 6 bacterium BACL9 MAG-120507-bin52</name>
    <dbReference type="NCBI Taxonomy" id="1655590"/>
    <lineage>
        <taxon>Bacteria</taxon>
        <taxon>Pseudomonadati</taxon>
        <taxon>Verrucomicrobiota</taxon>
        <taxon>Verrucomicrobiia</taxon>
        <taxon>Verrucomicrobiales</taxon>
        <taxon>Verrucomicrobia subdivision 6</taxon>
    </lineage>
</organism>
<reference evidence="1 2" key="1">
    <citation type="submission" date="2015-10" db="EMBL/GenBank/DDBJ databases">
        <title>Metagenome-Assembled Genomes uncover a global brackish microbiome.</title>
        <authorList>
            <person name="Hugerth L.W."/>
            <person name="Larsson J."/>
            <person name="Alneberg J."/>
            <person name="Lindh M.V."/>
            <person name="Legrand C."/>
            <person name="Pinhassi J."/>
            <person name="Andersson A.F."/>
        </authorList>
    </citation>
    <scope>NUCLEOTIDE SEQUENCE [LARGE SCALE GENOMIC DNA]</scope>
    <source>
        <strain evidence="1">BACL18 MAG-120507-bin52</strain>
    </source>
</reference>
<sequence length="127" mass="13800">GVTVDSFQIEFSAVTHAQVYALQLDQTSVLQSQQVFAKSELPPQIKLVSVGLPASSGLQTYVTHTFEGPADQTIDIEFSANLALSNWAVKSGVETGTGTFDVTFTASGDLRETWRKGMFFRAKHSNN</sequence>
<evidence type="ECO:0000313" key="1">
    <source>
        <dbReference type="EMBL" id="KRO60785.1"/>
    </source>
</evidence>
<accession>A0A0R2REM9</accession>
<protein>
    <submittedName>
        <fullName evidence="1">Uncharacterized protein</fullName>
    </submittedName>
</protein>
<proteinExistence type="predicted"/>
<dbReference type="AlphaFoldDB" id="A0A0R2REM9"/>
<gene>
    <name evidence="1" type="ORF">ABR82_08055</name>
</gene>
<name>A0A0R2REM9_9BACT</name>
<comment type="caution">
    <text evidence="1">The sequence shown here is derived from an EMBL/GenBank/DDBJ whole genome shotgun (WGS) entry which is preliminary data.</text>
</comment>
<feature type="non-terminal residue" evidence="1">
    <location>
        <position position="1"/>
    </location>
</feature>
<evidence type="ECO:0000313" key="2">
    <source>
        <dbReference type="Proteomes" id="UP000051269"/>
    </source>
</evidence>
<dbReference type="Proteomes" id="UP000051269">
    <property type="component" value="Unassembled WGS sequence"/>
</dbReference>